<dbReference type="AlphaFoldDB" id="A0A0V7ZJM7"/>
<evidence type="ECO:0000313" key="3">
    <source>
        <dbReference type="Proteomes" id="UP000053372"/>
    </source>
</evidence>
<dbReference type="EMBL" id="LMTZ01000129">
    <property type="protein sequence ID" value="KST64074.1"/>
    <property type="molecule type" value="Genomic_DNA"/>
</dbReference>
<sequence length="132" mass="15005">MNDAFGNWTDLGTINPLFSKWTESTNHLVIDSGNKAIIIRHTFNINNANKVNSRLISKIKVRAEDKFYTVRAQFIYPLDVVVIASFPVYSRDNASTLFNVTTEVKKYSYGSHRFAIQDDNYSVKLEALAVPI</sequence>
<name>A0A0V7ZJM7_9CYAN</name>
<protein>
    <submittedName>
        <fullName evidence="2">Uncharacterized protein</fullName>
    </submittedName>
</protein>
<dbReference type="EMBL" id="LMTZ01000118">
    <property type="protein sequence ID" value="KST64784.1"/>
    <property type="molecule type" value="Genomic_DNA"/>
</dbReference>
<gene>
    <name evidence="1" type="ORF">BC008_40485</name>
    <name evidence="2" type="ORF">BC008_41460</name>
</gene>
<keyword evidence="3" id="KW-1185">Reference proteome</keyword>
<comment type="caution">
    <text evidence="2">The sequence shown here is derived from an EMBL/GenBank/DDBJ whole genome shotgun (WGS) entry which is preliminary data.</text>
</comment>
<organism evidence="2 3">
    <name type="scientific">Mastigocoleus testarum BC008</name>
    <dbReference type="NCBI Taxonomy" id="371196"/>
    <lineage>
        <taxon>Bacteria</taxon>
        <taxon>Bacillati</taxon>
        <taxon>Cyanobacteriota</taxon>
        <taxon>Cyanophyceae</taxon>
        <taxon>Nostocales</taxon>
        <taxon>Hapalosiphonaceae</taxon>
        <taxon>Mastigocoleus</taxon>
    </lineage>
</organism>
<dbReference type="Proteomes" id="UP000053372">
    <property type="component" value="Unassembled WGS sequence"/>
</dbReference>
<proteinExistence type="predicted"/>
<reference evidence="2 3" key="1">
    <citation type="journal article" date="2015" name="Genome Announc.">
        <title>Draft Genome of the Euendolithic (true boring) Cyanobacterium Mastigocoleus testarum strain BC008.</title>
        <authorList>
            <person name="Guida B.S."/>
            <person name="Garcia-Pichel F."/>
        </authorList>
    </citation>
    <scope>NUCLEOTIDE SEQUENCE [LARGE SCALE GENOMIC DNA]</scope>
    <source>
        <strain evidence="2 3">BC008</strain>
    </source>
</reference>
<evidence type="ECO:0000313" key="2">
    <source>
        <dbReference type="EMBL" id="KST64784.1"/>
    </source>
</evidence>
<evidence type="ECO:0000313" key="1">
    <source>
        <dbReference type="EMBL" id="KST64074.1"/>
    </source>
</evidence>
<accession>A0A0V7ZJM7</accession>
<dbReference type="RefSeq" id="WP_027844069.1">
    <property type="nucleotide sequence ID" value="NZ_LMTZ01000118.1"/>
</dbReference>